<proteinExistence type="predicted"/>
<sequence length="323" mass="37549">MIDTIIIKIASEKLPENYNELLDEMLINKEKSYKESRGEVLRGNYKNFHIKLNRSGLLIAGSLTNYTLGTNLKTAFKEQLKEAICKLGKELALDLLKDGRVLRLDIATNIITKLPVEEYYKTFENLARTNRLEQPNGLLFKNTNRSVLFYGKIAQLRKDKIPIESIMKDKNVLRYEYRFSNHSALCRFLKIEEVNVQSVFQHYTKIIDNWLKNFLAITKTNKVKRFNKDTFLIRGIFIKQLQRLGLESLGGAKSVLEMIDNAKREGAFRKYPNEISNIRKKVKSLLENPSLIDVVEVGKELQRKIEMLHFYVIAIDEKPSFNP</sequence>
<dbReference type="Proteomes" id="UP001597118">
    <property type="component" value="Unassembled WGS sequence"/>
</dbReference>
<accession>A0ABW4IGE0</accession>
<reference evidence="2" key="1">
    <citation type="journal article" date="2019" name="Int. J. Syst. Evol. Microbiol.">
        <title>The Global Catalogue of Microorganisms (GCM) 10K type strain sequencing project: providing services to taxonomists for standard genome sequencing and annotation.</title>
        <authorList>
            <consortium name="The Broad Institute Genomics Platform"/>
            <consortium name="The Broad Institute Genome Sequencing Center for Infectious Disease"/>
            <person name="Wu L."/>
            <person name="Ma J."/>
        </authorList>
    </citation>
    <scope>NUCLEOTIDE SEQUENCE [LARGE SCALE GENOMIC DNA]</scope>
    <source>
        <strain evidence="2">CCUG 53762</strain>
    </source>
</reference>
<organism evidence="1 2">
    <name type="scientific">Pseudopedobacter beijingensis</name>
    <dbReference type="NCBI Taxonomy" id="1207056"/>
    <lineage>
        <taxon>Bacteria</taxon>
        <taxon>Pseudomonadati</taxon>
        <taxon>Bacteroidota</taxon>
        <taxon>Sphingobacteriia</taxon>
        <taxon>Sphingobacteriales</taxon>
        <taxon>Sphingobacteriaceae</taxon>
        <taxon>Pseudopedobacter</taxon>
    </lineage>
</organism>
<gene>
    <name evidence="1" type="ORF">ACFSAH_14415</name>
</gene>
<keyword evidence="2" id="KW-1185">Reference proteome</keyword>
<dbReference type="RefSeq" id="WP_379663439.1">
    <property type="nucleotide sequence ID" value="NZ_JBHUDG010000039.1"/>
</dbReference>
<evidence type="ECO:0000313" key="1">
    <source>
        <dbReference type="EMBL" id="MFD1631067.1"/>
    </source>
</evidence>
<evidence type="ECO:0000313" key="2">
    <source>
        <dbReference type="Proteomes" id="UP001597118"/>
    </source>
</evidence>
<name>A0ABW4IGE0_9SPHI</name>
<dbReference type="EMBL" id="JBHUDG010000039">
    <property type="protein sequence ID" value="MFD1631067.1"/>
    <property type="molecule type" value="Genomic_DNA"/>
</dbReference>
<protein>
    <submittedName>
        <fullName evidence="1">Uncharacterized protein</fullName>
    </submittedName>
</protein>
<comment type="caution">
    <text evidence="1">The sequence shown here is derived from an EMBL/GenBank/DDBJ whole genome shotgun (WGS) entry which is preliminary data.</text>
</comment>